<dbReference type="InterPro" id="IPR036365">
    <property type="entry name" value="PGBD-like_sf"/>
</dbReference>
<evidence type="ECO:0000313" key="3">
    <source>
        <dbReference type="EMBL" id="MBS2552432.1"/>
    </source>
</evidence>
<dbReference type="Pfam" id="PF01471">
    <property type="entry name" value="PG_binding_1"/>
    <property type="match status" value="1"/>
</dbReference>
<gene>
    <name evidence="3" type="ORF">KGQ19_36825</name>
</gene>
<name>A0ABS5L260_9ACTN</name>
<evidence type="ECO:0000259" key="2">
    <source>
        <dbReference type="Pfam" id="PF01471"/>
    </source>
</evidence>
<feature type="domain" description="Peptidoglycan binding-like" evidence="2">
    <location>
        <begin position="48"/>
        <end position="99"/>
    </location>
</feature>
<organism evidence="3 4">
    <name type="scientific">Catenulispora pinistramenti</name>
    <dbReference type="NCBI Taxonomy" id="2705254"/>
    <lineage>
        <taxon>Bacteria</taxon>
        <taxon>Bacillati</taxon>
        <taxon>Actinomycetota</taxon>
        <taxon>Actinomycetes</taxon>
        <taxon>Catenulisporales</taxon>
        <taxon>Catenulisporaceae</taxon>
        <taxon>Catenulispora</taxon>
    </lineage>
</organism>
<sequence length="124" mass="12734">MNAVRKTITRRAALMTAAAGLAATGSVAMAADASASTSAAYIRYGSHGAGVTCVQKALNYYDGAGLVVDGIDGVGTTHAIEHFQSEQGVTADGIVGPKTGNYIYYINYYDAGGSGCYAYIPTTY</sequence>
<evidence type="ECO:0000313" key="4">
    <source>
        <dbReference type="Proteomes" id="UP000730482"/>
    </source>
</evidence>
<dbReference type="Proteomes" id="UP000730482">
    <property type="component" value="Unassembled WGS sequence"/>
</dbReference>
<comment type="caution">
    <text evidence="3">The sequence shown here is derived from an EMBL/GenBank/DDBJ whole genome shotgun (WGS) entry which is preliminary data.</text>
</comment>
<keyword evidence="4" id="KW-1185">Reference proteome</keyword>
<dbReference type="InterPro" id="IPR006311">
    <property type="entry name" value="TAT_signal"/>
</dbReference>
<dbReference type="EMBL" id="JAAFYZ010000188">
    <property type="protein sequence ID" value="MBS2552432.1"/>
    <property type="molecule type" value="Genomic_DNA"/>
</dbReference>
<proteinExistence type="predicted"/>
<reference evidence="3 4" key="1">
    <citation type="submission" date="2020-02" db="EMBL/GenBank/DDBJ databases">
        <title>Acidophilic actinobacteria isolated from forest soil.</title>
        <authorList>
            <person name="Golinska P."/>
        </authorList>
    </citation>
    <scope>NUCLEOTIDE SEQUENCE [LARGE SCALE GENOMIC DNA]</scope>
    <source>
        <strain evidence="3 4">NL8</strain>
    </source>
</reference>
<keyword evidence="1" id="KW-0732">Signal</keyword>
<dbReference type="PROSITE" id="PS51318">
    <property type="entry name" value="TAT"/>
    <property type="match status" value="1"/>
</dbReference>
<evidence type="ECO:0000256" key="1">
    <source>
        <dbReference type="SAM" id="SignalP"/>
    </source>
</evidence>
<dbReference type="RefSeq" id="WP_212018001.1">
    <property type="nucleotide sequence ID" value="NZ_JAAFYZ010000188.1"/>
</dbReference>
<dbReference type="InterPro" id="IPR002477">
    <property type="entry name" value="Peptidoglycan-bd-like"/>
</dbReference>
<dbReference type="SUPFAM" id="SSF47090">
    <property type="entry name" value="PGBD-like"/>
    <property type="match status" value="1"/>
</dbReference>
<dbReference type="InterPro" id="IPR036366">
    <property type="entry name" value="PGBDSf"/>
</dbReference>
<feature type="signal peptide" evidence="1">
    <location>
        <begin position="1"/>
        <end position="30"/>
    </location>
</feature>
<feature type="chain" id="PRO_5047015983" evidence="1">
    <location>
        <begin position="31"/>
        <end position="124"/>
    </location>
</feature>
<dbReference type="Gene3D" id="1.10.101.10">
    <property type="entry name" value="PGBD-like superfamily/PGBD"/>
    <property type="match status" value="1"/>
</dbReference>
<protein>
    <submittedName>
        <fullName evidence="3">Peptidoglycan-binding protein</fullName>
    </submittedName>
</protein>
<accession>A0ABS5L260</accession>